<dbReference type="AlphaFoldDB" id="A0A9X0AXT5"/>
<dbReference type="EMBL" id="JAPEIS010000001">
    <property type="protein sequence ID" value="KAJ8070955.1"/>
    <property type="molecule type" value="Genomic_DNA"/>
</dbReference>
<keyword evidence="2" id="KW-1185">Reference proteome</keyword>
<sequence length="90" mass="10109">MADMLDYEYDNKVPNRETPRFVPPINIEFVESEEVMLEVAMELPDVEGEEYTWMMGSSGNMKMGVMEGAEVQGVEKIKGKGENEGLKVCA</sequence>
<gene>
    <name evidence="1" type="ORF">OCU04_001313</name>
</gene>
<evidence type="ECO:0000313" key="2">
    <source>
        <dbReference type="Proteomes" id="UP001152300"/>
    </source>
</evidence>
<dbReference type="Proteomes" id="UP001152300">
    <property type="component" value="Unassembled WGS sequence"/>
</dbReference>
<evidence type="ECO:0000313" key="1">
    <source>
        <dbReference type="EMBL" id="KAJ8070955.1"/>
    </source>
</evidence>
<reference evidence="1" key="1">
    <citation type="submission" date="2022-11" db="EMBL/GenBank/DDBJ databases">
        <title>Genome Resource of Sclerotinia nivalis Strain SnTB1, a Plant Pathogen Isolated from American Ginseng.</title>
        <authorList>
            <person name="Fan S."/>
        </authorList>
    </citation>
    <scope>NUCLEOTIDE SEQUENCE</scope>
    <source>
        <strain evidence="1">SnTB1</strain>
    </source>
</reference>
<comment type="caution">
    <text evidence="1">The sequence shown here is derived from an EMBL/GenBank/DDBJ whole genome shotgun (WGS) entry which is preliminary data.</text>
</comment>
<dbReference type="OrthoDB" id="1898560at2759"/>
<proteinExistence type="predicted"/>
<name>A0A9X0AXT5_9HELO</name>
<organism evidence="1 2">
    <name type="scientific">Sclerotinia nivalis</name>
    <dbReference type="NCBI Taxonomy" id="352851"/>
    <lineage>
        <taxon>Eukaryota</taxon>
        <taxon>Fungi</taxon>
        <taxon>Dikarya</taxon>
        <taxon>Ascomycota</taxon>
        <taxon>Pezizomycotina</taxon>
        <taxon>Leotiomycetes</taxon>
        <taxon>Helotiales</taxon>
        <taxon>Sclerotiniaceae</taxon>
        <taxon>Sclerotinia</taxon>
    </lineage>
</organism>
<protein>
    <submittedName>
        <fullName evidence="1">Uncharacterized protein</fullName>
    </submittedName>
</protein>
<accession>A0A9X0AXT5</accession>